<accession>N8YTR6</accession>
<dbReference type="PATRIC" id="fig|1217651.3.peg.1181"/>
<organism evidence="1 2">
    <name type="scientific">Acinetobacter bereziniae NIPH 3</name>
    <dbReference type="NCBI Taxonomy" id="1217651"/>
    <lineage>
        <taxon>Bacteria</taxon>
        <taxon>Pseudomonadati</taxon>
        <taxon>Pseudomonadota</taxon>
        <taxon>Gammaproteobacteria</taxon>
        <taxon>Moraxellales</taxon>
        <taxon>Moraxellaceae</taxon>
        <taxon>Acinetobacter</taxon>
    </lineage>
</organism>
<comment type="caution">
    <text evidence="1">The sequence shown here is derived from an EMBL/GenBank/DDBJ whole genome shotgun (WGS) entry which is preliminary data.</text>
</comment>
<evidence type="ECO:0000313" key="1">
    <source>
        <dbReference type="EMBL" id="ENV22958.1"/>
    </source>
</evidence>
<protein>
    <submittedName>
        <fullName evidence="1">Uncharacterized protein</fullName>
    </submittedName>
</protein>
<reference evidence="1 2" key="1">
    <citation type="submission" date="2013-02" db="EMBL/GenBank/DDBJ databases">
        <title>The Genome Sequence of Acinetobacter bereziniae NIPH 3.</title>
        <authorList>
            <consortium name="The Broad Institute Genome Sequencing Platform"/>
            <consortium name="The Broad Institute Genome Sequencing Center for Infectious Disease"/>
            <person name="Cerqueira G."/>
            <person name="Feldgarden M."/>
            <person name="Courvalin P."/>
            <person name="Perichon B."/>
            <person name="Grillot-Courvalin C."/>
            <person name="Clermont D."/>
            <person name="Rocha E."/>
            <person name="Yoon E.-J."/>
            <person name="Nemec A."/>
            <person name="Walker B."/>
            <person name="Young S.K."/>
            <person name="Zeng Q."/>
            <person name="Gargeya S."/>
            <person name="Fitzgerald M."/>
            <person name="Haas B."/>
            <person name="Abouelleil A."/>
            <person name="Alvarado L."/>
            <person name="Arachchi H.M."/>
            <person name="Berlin A.M."/>
            <person name="Chapman S.B."/>
            <person name="Dewar J."/>
            <person name="Goldberg J."/>
            <person name="Griggs A."/>
            <person name="Gujja S."/>
            <person name="Hansen M."/>
            <person name="Howarth C."/>
            <person name="Imamovic A."/>
            <person name="Larimer J."/>
            <person name="McCowan C."/>
            <person name="Murphy C."/>
            <person name="Neiman D."/>
            <person name="Pearson M."/>
            <person name="Priest M."/>
            <person name="Roberts A."/>
            <person name="Saif S."/>
            <person name="Shea T."/>
            <person name="Sisk P."/>
            <person name="Sykes S."/>
            <person name="Wortman J."/>
            <person name="Nusbaum C."/>
            <person name="Birren B."/>
        </authorList>
    </citation>
    <scope>NUCLEOTIDE SEQUENCE [LARGE SCALE GENOMIC DNA]</scope>
    <source>
        <strain evidence="1 2">NIPH 3</strain>
    </source>
</reference>
<proteinExistence type="predicted"/>
<name>N8YTR6_ACIBZ</name>
<gene>
    <name evidence="1" type="ORF">F963_01211</name>
</gene>
<sequence length="65" mass="7589">MSKQQEFSPYPVSELPPGFKYPNSYLELARDLGILKSISKFPWWFSNAEGSLKQNLQIIAKRKWV</sequence>
<dbReference type="HOGENOM" id="CLU_2839662_0_0_6"/>
<dbReference type="Proteomes" id="UP000013270">
    <property type="component" value="Unassembled WGS sequence"/>
</dbReference>
<dbReference type="RefSeq" id="WP_004829440.1">
    <property type="nucleotide sequence ID" value="NZ_KB849467.1"/>
</dbReference>
<evidence type="ECO:0000313" key="2">
    <source>
        <dbReference type="Proteomes" id="UP000013270"/>
    </source>
</evidence>
<dbReference type="EMBL" id="APPK01000024">
    <property type="protein sequence ID" value="ENV22958.1"/>
    <property type="molecule type" value="Genomic_DNA"/>
</dbReference>
<dbReference type="AlphaFoldDB" id="N8YTR6"/>